<dbReference type="RefSeq" id="WP_042506484.1">
    <property type="nucleotide sequence ID" value="NZ_BBNQ01000021.1"/>
</dbReference>
<proteinExistence type="predicted"/>
<protein>
    <recommendedName>
        <fullName evidence="4">Copper resistance protein D domain-containing protein</fullName>
    </recommendedName>
</protein>
<evidence type="ECO:0008006" key="4">
    <source>
        <dbReference type="Google" id="ProtNLM"/>
    </source>
</evidence>
<keyword evidence="1" id="KW-0472">Membrane</keyword>
<feature type="transmembrane region" description="Helical" evidence="1">
    <location>
        <begin position="135"/>
        <end position="158"/>
    </location>
</feature>
<dbReference type="OrthoDB" id="7356530at2"/>
<sequence>METFTLARVIHVIAVILWIGGVSMVTTVIIPAVKKLKSKEDQIKTFEALEGKFAIQAKVTTLLTGLSGFYMLYVLDAWDRYFDYRFWWIHAMTLVWVLFTLILYVLEPLILHKLFKKYVEENPSKTFSILHKAHWFLLILSLITTAGAVAGSHGWFFIK</sequence>
<keyword evidence="1" id="KW-1133">Transmembrane helix</keyword>
<feature type="transmembrane region" description="Helical" evidence="1">
    <location>
        <begin position="87"/>
        <end position="106"/>
    </location>
</feature>
<evidence type="ECO:0000256" key="1">
    <source>
        <dbReference type="SAM" id="Phobius"/>
    </source>
</evidence>
<keyword evidence="1" id="KW-0812">Transmembrane</keyword>
<feature type="transmembrane region" description="Helical" evidence="1">
    <location>
        <begin position="53"/>
        <end position="75"/>
    </location>
</feature>
<reference evidence="2 3" key="1">
    <citation type="journal article" date="2014" name="Genome Announc.">
        <title>Draft Genome Sequences of Marine Flavobacterium Algibacter lectus Strains SS8 and NR4.</title>
        <authorList>
            <person name="Takatani N."/>
            <person name="Nakanishi M."/>
            <person name="Meirelles P."/>
            <person name="Mino S."/>
            <person name="Suda W."/>
            <person name="Oshima K."/>
            <person name="Hattori M."/>
            <person name="Ohkuma M."/>
            <person name="Hosokawa M."/>
            <person name="Miyashita K."/>
            <person name="Thompson F.L."/>
            <person name="Niwa A."/>
            <person name="Sawabe T."/>
            <person name="Sawabe T."/>
        </authorList>
    </citation>
    <scope>NUCLEOTIDE SEQUENCE [LARGE SCALE GENOMIC DNA]</scope>
    <source>
        <strain evidence="2 3">JCM 19300</strain>
    </source>
</reference>
<gene>
    <name evidence="2" type="ORF">JCM19300_4476</name>
</gene>
<feature type="transmembrane region" description="Helical" evidence="1">
    <location>
        <begin position="12"/>
        <end position="33"/>
    </location>
</feature>
<dbReference type="EMBL" id="BBNQ01000021">
    <property type="protein sequence ID" value="GAL64660.1"/>
    <property type="molecule type" value="Genomic_DNA"/>
</dbReference>
<organism evidence="2 3">
    <name type="scientific">Algibacter lectus</name>
    <dbReference type="NCBI Taxonomy" id="221126"/>
    <lineage>
        <taxon>Bacteria</taxon>
        <taxon>Pseudomonadati</taxon>
        <taxon>Bacteroidota</taxon>
        <taxon>Flavobacteriia</taxon>
        <taxon>Flavobacteriales</taxon>
        <taxon>Flavobacteriaceae</taxon>
        <taxon>Algibacter</taxon>
    </lineage>
</organism>
<dbReference type="Proteomes" id="UP000029644">
    <property type="component" value="Unassembled WGS sequence"/>
</dbReference>
<comment type="caution">
    <text evidence="2">The sequence shown here is derived from an EMBL/GenBank/DDBJ whole genome shotgun (WGS) entry which is preliminary data.</text>
</comment>
<evidence type="ECO:0000313" key="2">
    <source>
        <dbReference type="EMBL" id="GAL64660.1"/>
    </source>
</evidence>
<dbReference type="AlphaFoldDB" id="A0A090VIR8"/>
<accession>A0A090VIR8</accession>
<evidence type="ECO:0000313" key="3">
    <source>
        <dbReference type="Proteomes" id="UP000029644"/>
    </source>
</evidence>
<name>A0A090VIR8_9FLAO</name>